<dbReference type="Proteomes" id="UP000215902">
    <property type="component" value="Unassembled WGS sequence"/>
</dbReference>
<accession>A0A267F3U3</accession>
<dbReference type="InterPro" id="IPR006652">
    <property type="entry name" value="Kelch_1"/>
</dbReference>
<keyword evidence="2" id="KW-0677">Repeat</keyword>
<dbReference type="SMART" id="SM00612">
    <property type="entry name" value="Kelch"/>
    <property type="match status" value="2"/>
</dbReference>
<evidence type="ECO:0008006" key="6">
    <source>
        <dbReference type="Google" id="ProtNLM"/>
    </source>
</evidence>
<evidence type="ECO:0000313" key="5">
    <source>
        <dbReference type="Proteomes" id="UP000215902"/>
    </source>
</evidence>
<name>A0A267F3U3_9PLAT</name>
<dbReference type="Pfam" id="PF01344">
    <property type="entry name" value="Kelch_1"/>
    <property type="match status" value="1"/>
</dbReference>
<feature type="region of interest" description="Disordered" evidence="3">
    <location>
        <begin position="329"/>
        <end position="384"/>
    </location>
</feature>
<dbReference type="EMBL" id="NIVC01001399">
    <property type="protein sequence ID" value="PAA68393.1"/>
    <property type="molecule type" value="Genomic_DNA"/>
</dbReference>
<evidence type="ECO:0000256" key="2">
    <source>
        <dbReference type="ARBA" id="ARBA00022737"/>
    </source>
</evidence>
<dbReference type="OrthoDB" id="6046394at2759"/>
<dbReference type="InterPro" id="IPR015915">
    <property type="entry name" value="Kelch-typ_b-propeller"/>
</dbReference>
<protein>
    <recommendedName>
        <fullName evidence="6">Kelch domain-containing protein</fullName>
    </recommendedName>
</protein>
<dbReference type="PANTHER" id="PTHR45632">
    <property type="entry name" value="LD33804P"/>
    <property type="match status" value="1"/>
</dbReference>
<dbReference type="PANTHER" id="PTHR45632:SF3">
    <property type="entry name" value="KELCH-LIKE PROTEIN 32"/>
    <property type="match status" value="1"/>
</dbReference>
<evidence type="ECO:0000256" key="3">
    <source>
        <dbReference type="SAM" id="MobiDB-lite"/>
    </source>
</evidence>
<feature type="compositionally biased region" description="Polar residues" evidence="3">
    <location>
        <begin position="339"/>
        <end position="349"/>
    </location>
</feature>
<dbReference type="AlphaFoldDB" id="A0A267F3U3"/>
<sequence>MYWDLSPGRLGLPPQHHMADLMLLFPRQSMKQCAAFLVYHPERRLVMPKVSLLDWRRLDGICRYSVVRLRDHLYFLGGYRPAKKKYSRQVLRYELSTGTWYYCNKMKTPRADFSAFAYDGKIYCPGGRTTNGALTELMESFEPITNNWYQENPLPAPCAEFACICLEQLSTVILVGGVARSPNGSFRCFNHIWRFGLLKSTNPYLDYEYLWQALPSGVGVPTSLGVRGHQLVFDSAFNRVYLVGGSPLTGKDDDPAVSQNSRLPGLYYFSIEDMKALLDELDKAMELGTVDDVSDSLKLCWTRRNIEQCSRAYAAVSLIGNKLFVVGGSQVKPPPPKTPSLTEETTAQELSEAEAPGLKVVEEEAAEHGSASATPQQPEVASGDAGYYDKRRKSFHSLFSLSNSGLDTSELISVTVKLEKSNRDLKPDRLDWLLQWSLW</sequence>
<evidence type="ECO:0000313" key="4">
    <source>
        <dbReference type="EMBL" id="PAA68393.1"/>
    </source>
</evidence>
<keyword evidence="1" id="KW-0880">Kelch repeat</keyword>
<organism evidence="4 5">
    <name type="scientific">Macrostomum lignano</name>
    <dbReference type="NCBI Taxonomy" id="282301"/>
    <lineage>
        <taxon>Eukaryota</taxon>
        <taxon>Metazoa</taxon>
        <taxon>Spiralia</taxon>
        <taxon>Lophotrochozoa</taxon>
        <taxon>Platyhelminthes</taxon>
        <taxon>Rhabditophora</taxon>
        <taxon>Macrostomorpha</taxon>
        <taxon>Macrostomida</taxon>
        <taxon>Macrostomidae</taxon>
        <taxon>Macrostomum</taxon>
    </lineage>
</organism>
<reference evidence="4 5" key="1">
    <citation type="submission" date="2017-06" db="EMBL/GenBank/DDBJ databases">
        <title>A platform for efficient transgenesis in Macrostomum lignano, a flatworm model organism for stem cell research.</title>
        <authorList>
            <person name="Berezikov E."/>
        </authorList>
    </citation>
    <scope>NUCLEOTIDE SEQUENCE [LARGE SCALE GENOMIC DNA]</scope>
    <source>
        <strain evidence="4">DV1</strain>
        <tissue evidence="4">Whole organism</tissue>
    </source>
</reference>
<gene>
    <name evidence="4" type="ORF">BOX15_Mlig030840g1</name>
</gene>
<evidence type="ECO:0000256" key="1">
    <source>
        <dbReference type="ARBA" id="ARBA00022441"/>
    </source>
</evidence>
<keyword evidence="5" id="KW-1185">Reference proteome</keyword>
<dbReference type="STRING" id="282301.A0A267F3U3"/>
<proteinExistence type="predicted"/>
<comment type="caution">
    <text evidence="4">The sequence shown here is derived from an EMBL/GenBank/DDBJ whole genome shotgun (WGS) entry which is preliminary data.</text>
</comment>
<dbReference type="Gene3D" id="2.120.10.80">
    <property type="entry name" value="Kelch-type beta propeller"/>
    <property type="match status" value="1"/>
</dbReference>
<dbReference type="SUPFAM" id="SSF117281">
    <property type="entry name" value="Kelch motif"/>
    <property type="match status" value="1"/>
</dbReference>